<dbReference type="EMBL" id="FN869859">
    <property type="protein sequence ID" value="CCC82501.1"/>
    <property type="molecule type" value="Genomic_DNA"/>
</dbReference>
<evidence type="ECO:0000259" key="1">
    <source>
        <dbReference type="PROSITE" id="PS51707"/>
    </source>
</evidence>
<evidence type="ECO:0000313" key="3">
    <source>
        <dbReference type="Proteomes" id="UP000002654"/>
    </source>
</evidence>
<dbReference type="SUPFAM" id="SSF55154">
    <property type="entry name" value="CYTH-like phosphatases"/>
    <property type="match status" value="1"/>
</dbReference>
<dbReference type="OrthoDB" id="46040at2157"/>
<dbReference type="InterPro" id="IPR033469">
    <property type="entry name" value="CYTH-like_dom_sf"/>
</dbReference>
<feature type="domain" description="CYTH" evidence="1">
    <location>
        <begin position="1"/>
        <end position="170"/>
    </location>
</feature>
<keyword evidence="2" id="KW-0456">Lyase</keyword>
<name>G4RLQ6_THETK</name>
<dbReference type="AlphaFoldDB" id="G4RLQ6"/>
<dbReference type="SMART" id="SM01118">
    <property type="entry name" value="CYTH"/>
    <property type="match status" value="1"/>
</dbReference>
<dbReference type="PROSITE" id="PS51707">
    <property type="entry name" value="CYTH"/>
    <property type="match status" value="1"/>
</dbReference>
<dbReference type="InterPro" id="IPR023577">
    <property type="entry name" value="CYTH_domain"/>
</dbReference>
<dbReference type="STRING" id="768679.TTX_1884"/>
<dbReference type="CDD" id="cd07890">
    <property type="entry name" value="CYTH-like_AC_IV-like"/>
    <property type="match status" value="1"/>
</dbReference>
<sequence>MLEVEAKFRADLSEVRGRLLKLGAVLLEKKTEIDVYYQHPCRDFAETDEALRVRYVDGAAEVTYKGPRLAASAKTRLELSASAEGEVDSILTALGFNKVASIKKTREYYSYRSFTISLDRVEGLGDFVEIEAVASSPDVVKSIEDEIAELAERLGLRERVESTYLELFLQRAR</sequence>
<dbReference type="KEGG" id="ttn:TTX_1884"/>
<keyword evidence="3" id="KW-1185">Reference proteome</keyword>
<protein>
    <submittedName>
        <fullName evidence="2">Adenylate cyclase</fullName>
        <ecNumber evidence="2">4.6.1.1</ecNumber>
    </submittedName>
</protein>
<dbReference type="PANTHER" id="PTHR21028:SF2">
    <property type="entry name" value="CYTH DOMAIN-CONTAINING PROTEIN"/>
    <property type="match status" value="1"/>
</dbReference>
<dbReference type="GO" id="GO:0004016">
    <property type="term" value="F:adenylate cyclase activity"/>
    <property type="evidence" value="ECO:0007669"/>
    <property type="project" value="UniProtKB-EC"/>
</dbReference>
<reference evidence="2 3" key="1">
    <citation type="journal article" date="2011" name="PLoS ONE">
        <title>The complete genome sequence of Thermoproteus tenax: a physiologically versatile member of the Crenarchaeota.</title>
        <authorList>
            <person name="Siebers B."/>
            <person name="Zaparty M."/>
            <person name="Raddatz G."/>
            <person name="Tjaden B."/>
            <person name="Albers S.V."/>
            <person name="Bell S.D."/>
            <person name="Blombach F."/>
            <person name="Kletzin A."/>
            <person name="Kyrpides N."/>
            <person name="Lanz C."/>
            <person name="Plagens A."/>
            <person name="Rampp M."/>
            <person name="Rosinus A."/>
            <person name="von Jan M."/>
            <person name="Makarova K.S."/>
            <person name="Klenk H.P."/>
            <person name="Schuster S.C."/>
            <person name="Hensel R."/>
        </authorList>
    </citation>
    <scope>NUCLEOTIDE SEQUENCE [LARGE SCALE GENOMIC DNA]</scope>
    <source>
        <strain evidence="3">ATCC 35583 / DSM 2078 / JCM 9277 / NBRC 100435 / Kra 1</strain>
    </source>
</reference>
<evidence type="ECO:0000313" key="2">
    <source>
        <dbReference type="EMBL" id="CCC82501.1"/>
    </source>
</evidence>
<dbReference type="Proteomes" id="UP000002654">
    <property type="component" value="Chromosome"/>
</dbReference>
<gene>
    <name evidence="2" type="primary">cyaB</name>
    <name evidence="2" type="ordered locus">TTX_1884</name>
</gene>
<dbReference type="PATRIC" id="fig|768679.9.peg.1909"/>
<organism evidence="2 3">
    <name type="scientific">Thermoproteus tenax (strain ATCC 35583 / DSM 2078 / JCM 9277 / NBRC 100435 / Kra 1)</name>
    <dbReference type="NCBI Taxonomy" id="768679"/>
    <lineage>
        <taxon>Archaea</taxon>
        <taxon>Thermoproteota</taxon>
        <taxon>Thermoprotei</taxon>
        <taxon>Thermoproteales</taxon>
        <taxon>Thermoproteaceae</taxon>
        <taxon>Thermoproteus</taxon>
    </lineage>
</organism>
<dbReference type="eggNOG" id="arCOG01723">
    <property type="taxonomic scope" value="Archaea"/>
</dbReference>
<dbReference type="GeneID" id="11262770"/>
<dbReference type="NCBIfam" id="TIGR00318">
    <property type="entry name" value="cyaB"/>
    <property type="match status" value="1"/>
</dbReference>
<accession>G4RLQ6</accession>
<dbReference type="PANTHER" id="PTHR21028">
    <property type="entry name" value="SI:CH211-156B7.4"/>
    <property type="match status" value="1"/>
</dbReference>
<dbReference type="Gene3D" id="2.40.320.10">
    <property type="entry name" value="Hypothetical Protein Pfu-838710-001"/>
    <property type="match status" value="1"/>
</dbReference>
<dbReference type="RefSeq" id="WP_014127754.1">
    <property type="nucleotide sequence ID" value="NC_016070.1"/>
</dbReference>
<proteinExistence type="predicted"/>
<dbReference type="HOGENOM" id="CLU_105244_2_0_2"/>
<dbReference type="PaxDb" id="768679-TTX_1884"/>
<dbReference type="InterPro" id="IPR008173">
    <property type="entry name" value="Adenylyl_cyclase_CyaB"/>
</dbReference>
<dbReference type="Pfam" id="PF01928">
    <property type="entry name" value="CYTH"/>
    <property type="match status" value="1"/>
</dbReference>
<dbReference type="EC" id="4.6.1.1" evidence="2"/>